<reference evidence="7" key="1">
    <citation type="submission" date="2016-10" db="EMBL/GenBank/DDBJ databases">
        <authorList>
            <person name="Varghese N."/>
            <person name="Submissions S."/>
        </authorList>
    </citation>
    <scope>NUCLEOTIDE SEQUENCE [LARGE SCALE GENOMIC DNA]</scope>
    <source>
        <strain evidence="7">CGMCC 1.7061</strain>
    </source>
</reference>
<comment type="similarity">
    <text evidence="2 4">Belongs to the pyridoxal phosphate-binding protein YggS/PROSC family.</text>
</comment>
<gene>
    <name evidence="6" type="ORF">SAMN04487963_0584</name>
</gene>
<feature type="domain" description="Alanine racemase N-terminal" evidence="5">
    <location>
        <begin position="31"/>
        <end position="253"/>
    </location>
</feature>
<dbReference type="HAMAP" id="MF_02087">
    <property type="entry name" value="PLP_homeostasis"/>
    <property type="match status" value="1"/>
</dbReference>
<keyword evidence="7" id="KW-1185">Reference proteome</keyword>
<dbReference type="FunFam" id="3.20.20.10:FF:000018">
    <property type="entry name" value="Pyridoxal phosphate homeostasis protein"/>
    <property type="match status" value="1"/>
</dbReference>
<evidence type="ECO:0000256" key="1">
    <source>
        <dbReference type="ARBA" id="ARBA00022898"/>
    </source>
</evidence>
<dbReference type="CDD" id="cd00635">
    <property type="entry name" value="PLPDE_III_YBL036c_like"/>
    <property type="match status" value="1"/>
</dbReference>
<sequence>MSVPPDIQTVHDKHGRYPEATSVEDFTQNLAEVKARIEAACLRAGRDPATVRLLPVSKTKPETSLRQAYAAGCRMLGENKVQEAQWKWQAMQDLSDLQWSVIGHLQTNKAKLVARFASEFQALDSLRVAEALDRRLQIEGRSLDVFVQVNTSGEASKYGLSPEDVPAFIQALPAFTALRVRGLMTLALFSSEAERVRQCFVRLRNLRDRLRQSAPAAIGLDELSMGMSGDFEIAIEEGATVVRVGQAIFGARPLKNSHFWPGETSAEEPPL</sequence>
<evidence type="ECO:0000256" key="3">
    <source>
        <dbReference type="PIRSR" id="PIRSR004848-1"/>
    </source>
</evidence>
<dbReference type="AlphaFoldDB" id="A0A1I4LQD7"/>
<evidence type="ECO:0000313" key="6">
    <source>
        <dbReference type="EMBL" id="SFL92797.1"/>
    </source>
</evidence>
<comment type="cofactor">
    <cofactor evidence="3">
        <name>pyridoxal 5'-phosphate</name>
        <dbReference type="ChEBI" id="CHEBI:597326"/>
    </cofactor>
</comment>
<proteinExistence type="inferred from homology"/>
<evidence type="ECO:0000256" key="2">
    <source>
        <dbReference type="HAMAP-Rule" id="MF_02087"/>
    </source>
</evidence>
<comment type="function">
    <text evidence="2">Pyridoxal 5'-phosphate (PLP)-binding protein, which is involved in PLP homeostasis.</text>
</comment>
<keyword evidence="1 2" id="KW-0663">Pyridoxal phosphate</keyword>
<dbReference type="EMBL" id="FOUE01000001">
    <property type="protein sequence ID" value="SFL92797.1"/>
    <property type="molecule type" value="Genomic_DNA"/>
</dbReference>
<dbReference type="PANTHER" id="PTHR10146">
    <property type="entry name" value="PROLINE SYNTHETASE CO-TRANSCRIBED BACTERIAL HOMOLOG PROTEIN"/>
    <property type="match status" value="1"/>
</dbReference>
<dbReference type="NCBIfam" id="TIGR00044">
    <property type="entry name" value="YggS family pyridoxal phosphate-dependent enzyme"/>
    <property type="match status" value="1"/>
</dbReference>
<dbReference type="InterPro" id="IPR011078">
    <property type="entry name" value="PyrdxlP_homeostasis"/>
</dbReference>
<dbReference type="PANTHER" id="PTHR10146:SF14">
    <property type="entry name" value="PYRIDOXAL PHOSPHATE HOMEOSTASIS PROTEIN"/>
    <property type="match status" value="1"/>
</dbReference>
<evidence type="ECO:0000256" key="4">
    <source>
        <dbReference type="RuleBase" id="RU004514"/>
    </source>
</evidence>
<dbReference type="OrthoDB" id="9804072at2"/>
<dbReference type="PIRSF" id="PIRSF004848">
    <property type="entry name" value="YBL036c_PLPDEIII"/>
    <property type="match status" value="1"/>
</dbReference>
<evidence type="ECO:0000313" key="7">
    <source>
        <dbReference type="Proteomes" id="UP000198519"/>
    </source>
</evidence>
<dbReference type="InterPro" id="IPR029066">
    <property type="entry name" value="PLP-binding_barrel"/>
</dbReference>
<dbReference type="Gene3D" id="3.20.20.10">
    <property type="entry name" value="Alanine racemase"/>
    <property type="match status" value="1"/>
</dbReference>
<protein>
    <recommendedName>
        <fullName evidence="2">Pyridoxal phosphate homeostasis protein</fullName>
        <shortName evidence="2">PLP homeostasis protein</shortName>
    </recommendedName>
</protein>
<evidence type="ECO:0000259" key="5">
    <source>
        <dbReference type="Pfam" id="PF01168"/>
    </source>
</evidence>
<dbReference type="Proteomes" id="UP000198519">
    <property type="component" value="Unassembled WGS sequence"/>
</dbReference>
<dbReference type="RefSeq" id="WP_092020378.1">
    <property type="nucleotide sequence ID" value="NZ_FOUE01000001.1"/>
</dbReference>
<dbReference type="Pfam" id="PF01168">
    <property type="entry name" value="Ala_racemase_N"/>
    <property type="match status" value="1"/>
</dbReference>
<dbReference type="InterPro" id="IPR001608">
    <property type="entry name" value="Ala_racemase_N"/>
</dbReference>
<dbReference type="SUPFAM" id="SSF51419">
    <property type="entry name" value="PLP-binding barrel"/>
    <property type="match status" value="1"/>
</dbReference>
<dbReference type="GO" id="GO:0030170">
    <property type="term" value="F:pyridoxal phosphate binding"/>
    <property type="evidence" value="ECO:0007669"/>
    <property type="project" value="UniProtKB-UniRule"/>
</dbReference>
<dbReference type="STRING" id="488535.SAMN04487963_0584"/>
<name>A0A1I4LQD7_9GAMM</name>
<organism evidence="6 7">
    <name type="scientific">Marinobacter zhejiangensis</name>
    <dbReference type="NCBI Taxonomy" id="488535"/>
    <lineage>
        <taxon>Bacteria</taxon>
        <taxon>Pseudomonadati</taxon>
        <taxon>Pseudomonadota</taxon>
        <taxon>Gammaproteobacteria</taxon>
        <taxon>Pseudomonadales</taxon>
        <taxon>Marinobacteraceae</taxon>
        <taxon>Marinobacter</taxon>
    </lineage>
</organism>
<feature type="modified residue" description="N6-(pyridoxal phosphate)lysine" evidence="2 3">
    <location>
        <position position="58"/>
    </location>
</feature>
<accession>A0A1I4LQD7</accession>